<reference evidence="2 3" key="1">
    <citation type="submission" date="2017-10" db="EMBL/GenBank/DDBJ databases">
        <title>A new Pekin duck reference genome.</title>
        <authorList>
            <person name="Hou Z.-C."/>
            <person name="Zhou Z.-K."/>
            <person name="Zhu F."/>
            <person name="Hou S.-S."/>
        </authorList>
    </citation>
    <scope>NUCLEOTIDE SEQUENCE [LARGE SCALE GENOMIC DNA]</scope>
</reference>
<sequence length="345" mass="38084">MAVAAPQGDAVKHRRDAPPGGRRRASRIQRPAAGPPGRARRPPEAGRKGTAEGAAEQGARSRERPPPPQCSEPGRCRPRRGIAGRRRGPPRGRAVLPGGSPARPALPGGRGRVWLFHGGWVPGRVTAGTGQCCCGRPCGELGVSSQVTSDRTRGNGLKLHQGRFRLEMRRYFCSERAGRHWDGLPREVVESPSLGVFEERLDVVLRDMMILEIFSILYDAVILKSPSQTLSPHLEHPRQLAAQCWSGESHGDIQRAQKQAFDVRVSLKCSDFLEPCSRGLEQKKMPLLWESLQECRAGGYRGWREDTLVVPGVCKGLDPFWCDMDTQFGMKCHSCCHVSHDWVSL</sequence>
<dbReference type="STRING" id="8840.ENSAPLP00000024513"/>
<keyword evidence="3" id="KW-1185">Reference proteome</keyword>
<proteinExistence type="predicted"/>
<feature type="compositionally biased region" description="Basic residues" evidence="1">
    <location>
        <begin position="76"/>
        <end position="90"/>
    </location>
</feature>
<organism evidence="2 3">
    <name type="scientific">Anas platyrhynchos platyrhynchos</name>
    <name type="common">Northern mallard</name>
    <dbReference type="NCBI Taxonomy" id="8840"/>
    <lineage>
        <taxon>Eukaryota</taxon>
        <taxon>Metazoa</taxon>
        <taxon>Chordata</taxon>
        <taxon>Craniata</taxon>
        <taxon>Vertebrata</taxon>
        <taxon>Euteleostomi</taxon>
        <taxon>Archelosauria</taxon>
        <taxon>Archosauria</taxon>
        <taxon>Dinosauria</taxon>
        <taxon>Saurischia</taxon>
        <taxon>Theropoda</taxon>
        <taxon>Coelurosauria</taxon>
        <taxon>Aves</taxon>
        <taxon>Neognathae</taxon>
        <taxon>Galloanserae</taxon>
        <taxon>Anseriformes</taxon>
        <taxon>Anatidae</taxon>
        <taxon>Anatinae</taxon>
        <taxon>Anas</taxon>
    </lineage>
</organism>
<feature type="compositionally biased region" description="Basic and acidic residues" evidence="1">
    <location>
        <begin position="41"/>
        <end position="50"/>
    </location>
</feature>
<protein>
    <submittedName>
        <fullName evidence="2">Uncharacterized protein</fullName>
    </submittedName>
</protein>
<name>A0A493TFP7_ANAPP</name>
<evidence type="ECO:0000313" key="2">
    <source>
        <dbReference type="Ensembl" id="ENSAPLP00000024513.1"/>
    </source>
</evidence>
<reference evidence="2" key="2">
    <citation type="submission" date="2025-08" db="UniProtKB">
        <authorList>
            <consortium name="Ensembl"/>
        </authorList>
    </citation>
    <scope>IDENTIFICATION</scope>
</reference>
<dbReference type="Proteomes" id="UP000016666">
    <property type="component" value="Chromosome 3"/>
</dbReference>
<dbReference type="Ensembl" id="ENSAPLT00000031980.1">
    <property type="protein sequence ID" value="ENSAPLP00000024513.1"/>
    <property type="gene ID" value="ENSAPLG00000021048.1"/>
</dbReference>
<evidence type="ECO:0000256" key="1">
    <source>
        <dbReference type="SAM" id="MobiDB-lite"/>
    </source>
</evidence>
<feature type="region of interest" description="Disordered" evidence="1">
    <location>
        <begin position="1"/>
        <end position="107"/>
    </location>
</feature>
<dbReference type="GeneTree" id="ENSGT01090000262460"/>
<evidence type="ECO:0000313" key="3">
    <source>
        <dbReference type="Proteomes" id="UP000016666"/>
    </source>
</evidence>
<accession>A0A493TFP7</accession>
<reference evidence="2" key="3">
    <citation type="submission" date="2025-09" db="UniProtKB">
        <authorList>
            <consortium name="Ensembl"/>
        </authorList>
    </citation>
    <scope>IDENTIFICATION</scope>
</reference>
<dbReference type="AlphaFoldDB" id="A0A493TFP7"/>